<proteinExistence type="predicted"/>
<dbReference type="SUPFAM" id="SSF118215">
    <property type="entry name" value="Proton glutamate symport protein"/>
    <property type="match status" value="1"/>
</dbReference>
<dbReference type="GO" id="GO:0015293">
    <property type="term" value="F:symporter activity"/>
    <property type="evidence" value="ECO:0007669"/>
    <property type="project" value="UniProtKB-KW"/>
</dbReference>
<evidence type="ECO:0000256" key="4">
    <source>
        <dbReference type="ARBA" id="ARBA00022692"/>
    </source>
</evidence>
<keyword evidence="9" id="KW-1185">Reference proteome</keyword>
<evidence type="ECO:0000256" key="3">
    <source>
        <dbReference type="ARBA" id="ARBA00022475"/>
    </source>
</evidence>
<dbReference type="PANTHER" id="PTHR42865:SF7">
    <property type="entry name" value="PROTON_GLUTAMATE-ASPARTATE SYMPORTER"/>
    <property type="match status" value="1"/>
</dbReference>
<sequence length="439" mass="45531">MTDQNASHTSSGSGLSLHTRMLLGFIVGAGAGLLANFFIGEAAWVDALIRYVTDPVGQLFLRLLFMLVIPLVFSALVLGVVEIGDAKSLGRIGGKTLVWILVVTAFAVLIGMVCVNVLQPGTGLSQDVGQSLLAAGSERAADVASKREGVSGIDILLNIVPKNPVAAAASGDLIAIMFFALMFGVAATVLQTDGTRSFVSAVQGIYDICLKLIGWVIELAPYAVAALLFSITAKLGVDVLVQLARYVGTVILALAIHFFVVFPILLKLFGGMSPLAFFRGAEPALLTAFSTSSSSATLPTTLKVTEEALGVPRRVARFVCTLGATANMNGTALFEGITVLFLAQFFGVDLSLFQQVMILVMCILGSIGAAGVPGGSLPVIAMILVMFKIPPEGIGLILGVDRLLDMCRTVVNVGGDMAGSVVIGRSEAAAEARAAGRAG</sequence>
<dbReference type="GO" id="GO:0005886">
    <property type="term" value="C:plasma membrane"/>
    <property type="evidence" value="ECO:0007669"/>
    <property type="project" value="UniProtKB-SubCell"/>
</dbReference>
<keyword evidence="6 7" id="KW-0472">Membrane</keyword>
<feature type="transmembrane region" description="Helical" evidence="7">
    <location>
        <begin position="96"/>
        <end position="118"/>
    </location>
</feature>
<dbReference type="Gene3D" id="1.10.3860.10">
    <property type="entry name" value="Sodium:dicarboxylate symporter"/>
    <property type="match status" value="1"/>
</dbReference>
<dbReference type="RefSeq" id="WP_141517410.1">
    <property type="nucleotide sequence ID" value="NZ_VICE01000035.1"/>
</dbReference>
<keyword evidence="4 7" id="KW-0812">Transmembrane</keyword>
<keyword evidence="2" id="KW-0813">Transport</keyword>
<keyword evidence="3" id="KW-1003">Cell membrane</keyword>
<comment type="caution">
    <text evidence="8">The sequence shown here is derived from an EMBL/GenBank/DDBJ whole genome shotgun (WGS) entry which is preliminary data.</text>
</comment>
<evidence type="ECO:0000313" key="8">
    <source>
        <dbReference type="EMBL" id="TQD50706.1"/>
    </source>
</evidence>
<evidence type="ECO:0000256" key="5">
    <source>
        <dbReference type="ARBA" id="ARBA00022989"/>
    </source>
</evidence>
<accession>A0A508AL93</accession>
<feature type="transmembrane region" description="Helical" evidence="7">
    <location>
        <begin position="59"/>
        <end position="84"/>
    </location>
</feature>
<feature type="transmembrane region" description="Helical" evidence="7">
    <location>
        <begin position="173"/>
        <end position="191"/>
    </location>
</feature>
<feature type="transmembrane region" description="Helical" evidence="7">
    <location>
        <begin position="243"/>
        <end position="269"/>
    </location>
</feature>
<dbReference type="PANTHER" id="PTHR42865">
    <property type="entry name" value="PROTON/GLUTAMATE-ASPARTATE SYMPORTER"/>
    <property type="match status" value="1"/>
</dbReference>
<dbReference type="PRINTS" id="PR00173">
    <property type="entry name" value="EDTRNSPORT"/>
</dbReference>
<evidence type="ECO:0000256" key="1">
    <source>
        <dbReference type="ARBA" id="ARBA00004651"/>
    </source>
</evidence>
<dbReference type="GO" id="GO:0006835">
    <property type="term" value="P:dicarboxylic acid transport"/>
    <property type="evidence" value="ECO:0007669"/>
    <property type="project" value="TreeGrafter"/>
</dbReference>
<dbReference type="InterPro" id="IPR036458">
    <property type="entry name" value="Na:dicarbo_symporter_sf"/>
</dbReference>
<feature type="transmembrane region" description="Helical" evidence="7">
    <location>
        <begin position="358"/>
        <end position="387"/>
    </location>
</feature>
<dbReference type="AlphaFoldDB" id="A0A508AL93"/>
<evidence type="ECO:0000256" key="6">
    <source>
        <dbReference type="ARBA" id="ARBA00023136"/>
    </source>
</evidence>
<feature type="transmembrane region" description="Helical" evidence="7">
    <location>
        <begin position="21"/>
        <end position="39"/>
    </location>
</feature>
<dbReference type="Pfam" id="PF00375">
    <property type="entry name" value="SDF"/>
    <property type="match status" value="1"/>
</dbReference>
<dbReference type="Proteomes" id="UP000318212">
    <property type="component" value="Unassembled WGS sequence"/>
</dbReference>
<dbReference type="OrthoDB" id="9766690at2"/>
<organism evidence="8 9">
    <name type="scientific">Marilutibacter aestuarii</name>
    <dbReference type="NCBI Taxonomy" id="1706195"/>
    <lineage>
        <taxon>Bacteria</taxon>
        <taxon>Pseudomonadati</taxon>
        <taxon>Pseudomonadota</taxon>
        <taxon>Gammaproteobacteria</taxon>
        <taxon>Lysobacterales</taxon>
        <taxon>Lysobacteraceae</taxon>
        <taxon>Marilutibacter</taxon>
    </lineage>
</organism>
<evidence type="ECO:0000256" key="2">
    <source>
        <dbReference type="ARBA" id="ARBA00022448"/>
    </source>
</evidence>
<dbReference type="EMBL" id="VICE01000035">
    <property type="protein sequence ID" value="TQD50706.1"/>
    <property type="molecule type" value="Genomic_DNA"/>
</dbReference>
<feature type="transmembrane region" description="Helical" evidence="7">
    <location>
        <begin position="332"/>
        <end position="352"/>
    </location>
</feature>
<dbReference type="InterPro" id="IPR001991">
    <property type="entry name" value="Na-dicarboxylate_symporter"/>
</dbReference>
<name>A0A508AL93_9GAMM</name>
<keyword evidence="5 7" id="KW-1133">Transmembrane helix</keyword>
<evidence type="ECO:0000256" key="7">
    <source>
        <dbReference type="SAM" id="Phobius"/>
    </source>
</evidence>
<protein>
    <submittedName>
        <fullName evidence="8">Dicarboxylate/amino acid:cation symporter</fullName>
    </submittedName>
</protein>
<evidence type="ECO:0000313" key="9">
    <source>
        <dbReference type="Proteomes" id="UP000318212"/>
    </source>
</evidence>
<gene>
    <name evidence="8" type="ORF">FKV25_03500</name>
</gene>
<comment type="subcellular location">
    <subcellularLocation>
        <location evidence="1">Cell membrane</location>
        <topology evidence="1">Multi-pass membrane protein</topology>
    </subcellularLocation>
</comment>
<feature type="transmembrane region" description="Helical" evidence="7">
    <location>
        <begin position="212"/>
        <end position="231"/>
    </location>
</feature>
<reference evidence="8 9" key="1">
    <citation type="submission" date="2019-06" db="EMBL/GenBank/DDBJ databases">
        <title>Lysobacter alkalisoli sp. nov. isolated from saline soil.</title>
        <authorList>
            <person name="Sun J.-Q."/>
            <person name="Xu L."/>
        </authorList>
    </citation>
    <scope>NUCLEOTIDE SEQUENCE [LARGE SCALE GENOMIC DNA]</scope>
    <source>
        <strain evidence="8 9">JCM 31130</strain>
    </source>
</reference>